<dbReference type="InterPro" id="IPR036397">
    <property type="entry name" value="RNaseH_sf"/>
</dbReference>
<comment type="caution">
    <text evidence="2">The sequence shown here is derived from an EMBL/GenBank/DDBJ whole genome shotgun (WGS) entry which is preliminary data.</text>
</comment>
<evidence type="ECO:0000259" key="1">
    <source>
        <dbReference type="SMART" id="SM00479"/>
    </source>
</evidence>
<dbReference type="CDD" id="cd06127">
    <property type="entry name" value="DEDDh"/>
    <property type="match status" value="1"/>
</dbReference>
<dbReference type="GO" id="GO:0005829">
    <property type="term" value="C:cytosol"/>
    <property type="evidence" value="ECO:0007669"/>
    <property type="project" value="TreeGrafter"/>
</dbReference>
<dbReference type="GO" id="GO:0008408">
    <property type="term" value="F:3'-5' exonuclease activity"/>
    <property type="evidence" value="ECO:0007669"/>
    <property type="project" value="TreeGrafter"/>
</dbReference>
<sequence length="183" mass="21285">MPRFSRTPAFKDRPVLFIDLEMTGLDMSRHEIIEVAALLTYPPKFDIANSYYIRVLPTHLDTADPDALRITSYDRQNWADAIPLRQVLVELSQFAPDCILAGWSVQNEWNFLIHALEAEKLPYFFDDKMIEVWSLAYARFYGSTEMERLNLANTAKLLGIHVARHQPDSDIRATHEIFKRLIF</sequence>
<dbReference type="Proteomes" id="UP000034264">
    <property type="component" value="Unassembled WGS sequence"/>
</dbReference>
<keyword evidence="2" id="KW-0378">Hydrolase</keyword>
<dbReference type="AlphaFoldDB" id="A0A0G1Q2V6"/>
<name>A0A0G1Q2V6_9BACT</name>
<dbReference type="GO" id="GO:0045004">
    <property type="term" value="P:DNA replication proofreading"/>
    <property type="evidence" value="ECO:0007669"/>
    <property type="project" value="TreeGrafter"/>
</dbReference>
<evidence type="ECO:0000313" key="2">
    <source>
        <dbReference type="EMBL" id="KKU03005.1"/>
    </source>
</evidence>
<proteinExistence type="predicted"/>
<keyword evidence="2" id="KW-0269">Exonuclease</keyword>
<dbReference type="InterPro" id="IPR012337">
    <property type="entry name" value="RNaseH-like_sf"/>
</dbReference>
<keyword evidence="2" id="KW-0540">Nuclease</keyword>
<dbReference type="SMART" id="SM00479">
    <property type="entry name" value="EXOIII"/>
    <property type="match status" value="1"/>
</dbReference>
<dbReference type="InterPro" id="IPR013520">
    <property type="entry name" value="Ribonucl_H"/>
</dbReference>
<gene>
    <name evidence="2" type="ORF">UX05_C0004G0014</name>
</gene>
<reference evidence="2 3" key="1">
    <citation type="journal article" date="2015" name="Nature">
        <title>rRNA introns, odd ribosomes, and small enigmatic genomes across a large radiation of phyla.</title>
        <authorList>
            <person name="Brown C.T."/>
            <person name="Hug L.A."/>
            <person name="Thomas B.C."/>
            <person name="Sharon I."/>
            <person name="Castelle C.J."/>
            <person name="Singh A."/>
            <person name="Wilkins M.J."/>
            <person name="Williams K.H."/>
            <person name="Banfield J.F."/>
        </authorList>
    </citation>
    <scope>NUCLEOTIDE SEQUENCE [LARGE SCALE GENOMIC DNA]</scope>
</reference>
<dbReference type="EMBL" id="LCKS01000004">
    <property type="protein sequence ID" value="KKU03005.1"/>
    <property type="molecule type" value="Genomic_DNA"/>
</dbReference>
<dbReference type="Pfam" id="PF00929">
    <property type="entry name" value="RNase_T"/>
    <property type="match status" value="1"/>
</dbReference>
<organism evidence="2 3">
    <name type="scientific">Candidatus Amesbacteria bacterium GW2011_GWC2_45_19</name>
    <dbReference type="NCBI Taxonomy" id="1618366"/>
    <lineage>
        <taxon>Bacteria</taxon>
        <taxon>Candidatus Amesiibacteriota</taxon>
    </lineage>
</organism>
<dbReference type="Gene3D" id="3.30.420.10">
    <property type="entry name" value="Ribonuclease H-like superfamily/Ribonuclease H"/>
    <property type="match status" value="1"/>
</dbReference>
<dbReference type="PANTHER" id="PTHR30231">
    <property type="entry name" value="DNA POLYMERASE III SUBUNIT EPSILON"/>
    <property type="match status" value="1"/>
</dbReference>
<protein>
    <submittedName>
        <fullName evidence="2">Exonuclease</fullName>
    </submittedName>
</protein>
<feature type="domain" description="Exonuclease" evidence="1">
    <location>
        <begin position="14"/>
        <end position="183"/>
    </location>
</feature>
<dbReference type="GO" id="GO:0003676">
    <property type="term" value="F:nucleic acid binding"/>
    <property type="evidence" value="ECO:0007669"/>
    <property type="project" value="InterPro"/>
</dbReference>
<accession>A0A0G1Q2V6</accession>
<dbReference type="SUPFAM" id="SSF53098">
    <property type="entry name" value="Ribonuclease H-like"/>
    <property type="match status" value="1"/>
</dbReference>
<dbReference type="PANTHER" id="PTHR30231:SF41">
    <property type="entry name" value="DNA POLYMERASE III SUBUNIT EPSILON"/>
    <property type="match status" value="1"/>
</dbReference>
<evidence type="ECO:0000313" key="3">
    <source>
        <dbReference type="Proteomes" id="UP000034264"/>
    </source>
</evidence>